<feature type="transmembrane region" description="Helical" evidence="7">
    <location>
        <begin position="54"/>
        <end position="75"/>
    </location>
</feature>
<evidence type="ECO:0000313" key="13">
    <source>
        <dbReference type="Proteomes" id="UP000239462"/>
    </source>
</evidence>
<dbReference type="InterPro" id="IPR011014">
    <property type="entry name" value="MscS_channel_TM-2"/>
</dbReference>
<evidence type="ECO:0000313" key="14">
    <source>
        <dbReference type="Proteomes" id="UP000567099"/>
    </source>
</evidence>
<dbReference type="Gene3D" id="2.30.30.60">
    <property type="match status" value="1"/>
</dbReference>
<dbReference type="InterPro" id="IPR049278">
    <property type="entry name" value="MS_channel_C"/>
</dbReference>
<protein>
    <submittedName>
        <fullName evidence="10">Small-conductance mechanosensitive channel</fullName>
    </submittedName>
</protein>
<evidence type="ECO:0000256" key="6">
    <source>
        <dbReference type="ARBA" id="ARBA00023136"/>
    </source>
</evidence>
<dbReference type="Gene3D" id="1.10.287.1260">
    <property type="match status" value="1"/>
</dbReference>
<dbReference type="Proteomes" id="UP000590564">
    <property type="component" value="Unassembled WGS sequence"/>
</dbReference>
<dbReference type="AlphaFoldDB" id="A0A2L1CBI8"/>
<dbReference type="Gene3D" id="3.30.70.100">
    <property type="match status" value="1"/>
</dbReference>
<dbReference type="Pfam" id="PF00924">
    <property type="entry name" value="MS_channel_2nd"/>
    <property type="match status" value="1"/>
</dbReference>
<reference evidence="12 15" key="3">
    <citation type="submission" date="2020-08" db="EMBL/GenBank/DDBJ databases">
        <title>Genomic Encyclopedia of Type Strains, Phase IV (KMG-V): Genome sequencing to study the core and pangenomes of soil and plant-associated prokaryotes.</title>
        <authorList>
            <person name="Whitman W."/>
        </authorList>
    </citation>
    <scope>NUCLEOTIDE SEQUENCE [LARGE SCALE GENOMIC DNA]</scope>
    <source>
        <strain evidence="11 14">C13</strain>
        <strain evidence="12 15">D1</strain>
    </source>
</reference>
<dbReference type="SUPFAM" id="SSF82689">
    <property type="entry name" value="Mechanosensitive channel protein MscS (YggB), C-terminal domain"/>
    <property type="match status" value="1"/>
</dbReference>
<dbReference type="SUPFAM" id="SSF50182">
    <property type="entry name" value="Sm-like ribonucleoproteins"/>
    <property type="match status" value="1"/>
</dbReference>
<dbReference type="PANTHER" id="PTHR30221">
    <property type="entry name" value="SMALL-CONDUCTANCE MECHANOSENSITIVE CHANNEL"/>
    <property type="match status" value="1"/>
</dbReference>
<keyword evidence="4 7" id="KW-0812">Transmembrane</keyword>
<dbReference type="InterPro" id="IPR045275">
    <property type="entry name" value="MscS_archaea/bacteria_type"/>
</dbReference>
<evidence type="ECO:0000259" key="8">
    <source>
        <dbReference type="Pfam" id="PF00924"/>
    </source>
</evidence>
<dbReference type="EMBL" id="JACHED010000001">
    <property type="protein sequence ID" value="MBB6496754.1"/>
    <property type="molecule type" value="Genomic_DNA"/>
</dbReference>
<keyword evidence="6 7" id="KW-0472">Membrane</keyword>
<evidence type="ECO:0000259" key="9">
    <source>
        <dbReference type="Pfam" id="PF21082"/>
    </source>
</evidence>
<dbReference type="KEGG" id="mmad:MMJJ_13530"/>
<dbReference type="EMBL" id="JACDUO010000001">
    <property type="protein sequence ID" value="MBA2863241.1"/>
    <property type="molecule type" value="Genomic_DNA"/>
</dbReference>
<keyword evidence="5 7" id="KW-1133">Transmembrane helix</keyword>
<reference evidence="10" key="2">
    <citation type="submission" date="2018-02" db="EMBL/GenBank/DDBJ databases">
        <title>Complete genome sequence of the Methanococcus maripaludis type strain JJ (DSM 2067), a model for selenoprotein synthesis in Archaea.</title>
        <authorList>
            <person name="Poehlein A."/>
            <person name="Heym D."/>
            <person name="Quitzke V."/>
            <person name="Fersch J."/>
            <person name="Daniel R."/>
            <person name="Rother M."/>
        </authorList>
    </citation>
    <scope>NUCLEOTIDE SEQUENCE [LARGE SCALE GENOMIC DNA]</scope>
    <source>
        <strain evidence="10">DSM 2067</strain>
    </source>
</reference>
<dbReference type="InterPro" id="IPR011066">
    <property type="entry name" value="MscS_channel_C_sf"/>
</dbReference>
<feature type="domain" description="Mechanosensitive ion channel MscS" evidence="8">
    <location>
        <begin position="100"/>
        <end position="167"/>
    </location>
</feature>
<evidence type="ECO:0000256" key="3">
    <source>
        <dbReference type="ARBA" id="ARBA00022475"/>
    </source>
</evidence>
<dbReference type="GeneID" id="36102439"/>
<dbReference type="Proteomes" id="UP000567099">
    <property type="component" value="Unassembled WGS sequence"/>
</dbReference>
<dbReference type="RefSeq" id="WP_104838188.1">
    <property type="nucleotide sequence ID" value="NZ_CP026606.1"/>
</dbReference>
<dbReference type="GO" id="GO:0008381">
    <property type="term" value="F:mechanosensitive monoatomic ion channel activity"/>
    <property type="evidence" value="ECO:0007669"/>
    <property type="project" value="InterPro"/>
</dbReference>
<gene>
    <name evidence="10" type="primary">mscS_2</name>
    <name evidence="11" type="ORF">HNP94_000241</name>
    <name evidence="12" type="ORF">HNP96_000775</name>
    <name evidence="10" type="ORF">MMJJ_13530</name>
</gene>
<evidence type="ECO:0000313" key="11">
    <source>
        <dbReference type="EMBL" id="MBA2863241.1"/>
    </source>
</evidence>
<feature type="domain" description="Mechanosensitive ion channel MscS C-terminal" evidence="9">
    <location>
        <begin position="173"/>
        <end position="255"/>
    </location>
</feature>
<dbReference type="SUPFAM" id="SSF82861">
    <property type="entry name" value="Mechanosensitive channel protein MscS (YggB), transmembrane region"/>
    <property type="match status" value="1"/>
</dbReference>
<dbReference type="Proteomes" id="UP000239462">
    <property type="component" value="Chromosome"/>
</dbReference>
<reference evidence="13" key="1">
    <citation type="journal article" date="2018" name="Genome Announc.">
        <title>Complete Genome Sequence of the Methanococcus maripaludis Type Strain JJ (DSM 2067), a Model for Selenoprotein Synthesis in Archaea.</title>
        <authorList>
            <person name="Poehlein A."/>
            <person name="Heym D."/>
            <person name="Quitzke V."/>
            <person name="Fersch J."/>
            <person name="Daniel R."/>
            <person name="Rother M."/>
        </authorList>
    </citation>
    <scope>NUCLEOTIDE SEQUENCE [LARGE SCALE GENOMIC DNA]</scope>
    <source>
        <strain evidence="13">DSM 2067</strain>
    </source>
</reference>
<evidence type="ECO:0000256" key="5">
    <source>
        <dbReference type="ARBA" id="ARBA00022989"/>
    </source>
</evidence>
<dbReference type="Pfam" id="PF21082">
    <property type="entry name" value="MS_channel_3rd"/>
    <property type="match status" value="1"/>
</dbReference>
<feature type="transmembrane region" description="Helical" evidence="7">
    <location>
        <begin position="12"/>
        <end position="34"/>
    </location>
</feature>
<comment type="subcellular location">
    <subcellularLocation>
        <location evidence="1">Cell membrane</location>
        <topology evidence="1">Multi-pass membrane protein</topology>
    </subcellularLocation>
</comment>
<dbReference type="InterPro" id="IPR006685">
    <property type="entry name" value="MscS_channel_2nd"/>
</dbReference>
<sequence length="267" mass="28985">MMISLMGYSMSINLILILKAILILVLGYFAVRIVSSILENGAKKSKIPELVSEFVIKLFSAILYVFVILLAVGVFGVETGPIILGLSASLGLILGFGLQDTLTNLTSGLWIAVMKPLDKDETVQIGGITGKIVEVGIMATKLLTPDNVVITIPNKLVWGSPITNYTRMDLRRVDVAVGVSYGENLDNALSKALELISEHPKVLKDPAPAVVVTGLGESSVDLQLRAWTKTGDYWGVKGDLTKGIYEKYGKEGIEIPFPQMDVHIHKY</sequence>
<evidence type="ECO:0000256" key="1">
    <source>
        <dbReference type="ARBA" id="ARBA00004651"/>
    </source>
</evidence>
<evidence type="ECO:0000256" key="2">
    <source>
        <dbReference type="ARBA" id="ARBA00008017"/>
    </source>
</evidence>
<proteinExistence type="inferred from homology"/>
<dbReference type="InterPro" id="IPR023408">
    <property type="entry name" value="MscS_beta-dom_sf"/>
</dbReference>
<name>A0A2L1CBI8_METMI</name>
<organism evidence="10 13">
    <name type="scientific">Methanococcus maripaludis</name>
    <name type="common">Methanococcus deltae</name>
    <dbReference type="NCBI Taxonomy" id="39152"/>
    <lineage>
        <taxon>Archaea</taxon>
        <taxon>Methanobacteriati</taxon>
        <taxon>Methanobacteriota</taxon>
        <taxon>Methanomada group</taxon>
        <taxon>Methanococci</taxon>
        <taxon>Methanococcales</taxon>
        <taxon>Methanococcaceae</taxon>
        <taxon>Methanococcus</taxon>
    </lineage>
</organism>
<dbReference type="InterPro" id="IPR010920">
    <property type="entry name" value="LSM_dom_sf"/>
</dbReference>
<dbReference type="GO" id="GO:0005886">
    <property type="term" value="C:plasma membrane"/>
    <property type="evidence" value="ECO:0007669"/>
    <property type="project" value="UniProtKB-SubCell"/>
</dbReference>
<evidence type="ECO:0000313" key="12">
    <source>
        <dbReference type="EMBL" id="MBB6496754.1"/>
    </source>
</evidence>
<evidence type="ECO:0000256" key="7">
    <source>
        <dbReference type="SAM" id="Phobius"/>
    </source>
</evidence>
<dbReference type="PANTHER" id="PTHR30221:SF19">
    <property type="entry name" value="SMALL-CONDUCTANCE MECHANOSENSITIVE CHANNEL"/>
    <property type="match status" value="1"/>
</dbReference>
<keyword evidence="3" id="KW-1003">Cell membrane</keyword>
<evidence type="ECO:0000313" key="15">
    <source>
        <dbReference type="Proteomes" id="UP000590564"/>
    </source>
</evidence>
<accession>A0A2L1CBI8</accession>
<evidence type="ECO:0000313" key="10">
    <source>
        <dbReference type="EMBL" id="AVB76732.1"/>
    </source>
</evidence>
<dbReference type="EMBL" id="CP026606">
    <property type="protein sequence ID" value="AVB76732.1"/>
    <property type="molecule type" value="Genomic_DNA"/>
</dbReference>
<evidence type="ECO:0000256" key="4">
    <source>
        <dbReference type="ARBA" id="ARBA00022692"/>
    </source>
</evidence>
<comment type="similarity">
    <text evidence="2">Belongs to the MscS (TC 1.A.23) family.</text>
</comment>
<feature type="transmembrane region" description="Helical" evidence="7">
    <location>
        <begin position="81"/>
        <end position="98"/>
    </location>
</feature>